<accession>A0A3S1BMV4</accession>
<dbReference type="InterPro" id="IPR001879">
    <property type="entry name" value="GPCR_2_extracellular_dom"/>
</dbReference>
<feature type="region of interest" description="Disordered" evidence="1">
    <location>
        <begin position="16"/>
        <end position="175"/>
    </location>
</feature>
<dbReference type="InterPro" id="IPR003961">
    <property type="entry name" value="FN3_dom"/>
</dbReference>
<name>A0A3S1BMV4_ELYCH</name>
<dbReference type="Proteomes" id="UP000271974">
    <property type="component" value="Unassembled WGS sequence"/>
</dbReference>
<dbReference type="AlphaFoldDB" id="A0A3S1BMV4"/>
<feature type="domain" description="G-protein coupled receptors family 2 profile 1" evidence="2">
    <location>
        <begin position="152"/>
        <end position="206"/>
    </location>
</feature>
<reference evidence="4 5" key="1">
    <citation type="submission" date="2019-01" db="EMBL/GenBank/DDBJ databases">
        <title>A draft genome assembly of the solar-powered sea slug Elysia chlorotica.</title>
        <authorList>
            <person name="Cai H."/>
            <person name="Li Q."/>
            <person name="Fang X."/>
            <person name="Li J."/>
            <person name="Curtis N.E."/>
            <person name="Altenburger A."/>
            <person name="Shibata T."/>
            <person name="Feng M."/>
            <person name="Maeda T."/>
            <person name="Schwartz J.A."/>
            <person name="Shigenobu S."/>
            <person name="Lundholm N."/>
            <person name="Nishiyama T."/>
            <person name="Yang H."/>
            <person name="Hasebe M."/>
            <person name="Li S."/>
            <person name="Pierce S.K."/>
            <person name="Wang J."/>
        </authorList>
    </citation>
    <scope>NUCLEOTIDE SEQUENCE [LARGE SCALE GENOMIC DNA]</scope>
    <source>
        <strain evidence="4">EC2010</strain>
        <tissue evidence="4">Whole organism of an adult</tissue>
    </source>
</reference>
<feature type="domain" description="Fibronectin type-III" evidence="3">
    <location>
        <begin position="1"/>
        <end position="36"/>
    </location>
</feature>
<feature type="compositionally biased region" description="Basic and acidic residues" evidence="1">
    <location>
        <begin position="105"/>
        <end position="143"/>
    </location>
</feature>
<dbReference type="InterPro" id="IPR036445">
    <property type="entry name" value="GPCR_2_extracell_dom_sf"/>
</dbReference>
<feature type="non-terminal residue" evidence="4">
    <location>
        <position position="210"/>
    </location>
</feature>
<comment type="caution">
    <text evidence="4">The sequence shown here is derived from an EMBL/GenBank/DDBJ whole genome shotgun (WGS) entry which is preliminary data.</text>
</comment>
<evidence type="ECO:0000259" key="3">
    <source>
        <dbReference type="PROSITE" id="PS50853"/>
    </source>
</evidence>
<feature type="compositionally biased region" description="Low complexity" evidence="1">
    <location>
        <begin position="71"/>
        <end position="86"/>
    </location>
</feature>
<dbReference type="STRING" id="188477.A0A3S1BMV4"/>
<evidence type="ECO:0000313" key="4">
    <source>
        <dbReference type="EMBL" id="RUS84478.1"/>
    </source>
</evidence>
<evidence type="ECO:0000259" key="2">
    <source>
        <dbReference type="PROSITE" id="PS50227"/>
    </source>
</evidence>
<dbReference type="Pfam" id="PF02793">
    <property type="entry name" value="HRM"/>
    <property type="match status" value="1"/>
</dbReference>
<dbReference type="EMBL" id="RQTK01000204">
    <property type="protein sequence ID" value="RUS84478.1"/>
    <property type="molecule type" value="Genomic_DNA"/>
</dbReference>
<dbReference type="PROSITE" id="PS50853">
    <property type="entry name" value="FN3"/>
    <property type="match status" value="1"/>
</dbReference>
<keyword evidence="5" id="KW-1185">Reference proteome</keyword>
<feature type="compositionally biased region" description="Basic and acidic residues" evidence="1">
    <location>
        <begin position="49"/>
        <end position="67"/>
    </location>
</feature>
<feature type="compositionally biased region" description="Polar residues" evidence="1">
    <location>
        <begin position="16"/>
        <end position="33"/>
    </location>
</feature>
<dbReference type="GO" id="GO:0016020">
    <property type="term" value="C:membrane"/>
    <property type="evidence" value="ECO:0007669"/>
    <property type="project" value="InterPro"/>
</dbReference>
<sequence>VGDLQSSTTYLVYLKSTNDRGVSPDSNNLTFTTPELEIIPSTTTTSKPSGRENGGHDLFPDAERPDPIKPSASSSTTPESNSRTSTVQEPESPTDHQPPPYTDRGPGRDGDRDRVTDRDRDRNRDGDRDRVTDRDRDRDRDRGSAGGDIQMCPETKYQGVVWPRSRPGQMVSKDCPGDLQGVSSWRCVGQTWASPGPDLSDCISPWLAAV</sequence>
<evidence type="ECO:0000256" key="1">
    <source>
        <dbReference type="SAM" id="MobiDB-lite"/>
    </source>
</evidence>
<organism evidence="4 5">
    <name type="scientific">Elysia chlorotica</name>
    <name type="common">Eastern emerald elysia</name>
    <name type="synonym">Sea slug</name>
    <dbReference type="NCBI Taxonomy" id="188477"/>
    <lineage>
        <taxon>Eukaryota</taxon>
        <taxon>Metazoa</taxon>
        <taxon>Spiralia</taxon>
        <taxon>Lophotrochozoa</taxon>
        <taxon>Mollusca</taxon>
        <taxon>Gastropoda</taxon>
        <taxon>Heterobranchia</taxon>
        <taxon>Euthyneura</taxon>
        <taxon>Panpulmonata</taxon>
        <taxon>Sacoglossa</taxon>
        <taxon>Placobranchoidea</taxon>
        <taxon>Plakobranchidae</taxon>
        <taxon>Elysia</taxon>
    </lineage>
</organism>
<dbReference type="GO" id="GO:0004930">
    <property type="term" value="F:G protein-coupled receptor activity"/>
    <property type="evidence" value="ECO:0007669"/>
    <property type="project" value="InterPro"/>
</dbReference>
<feature type="non-terminal residue" evidence="4">
    <location>
        <position position="1"/>
    </location>
</feature>
<gene>
    <name evidence="4" type="ORF">EGW08_007774</name>
</gene>
<dbReference type="Gene3D" id="4.10.1240.10">
    <property type="entry name" value="GPCR, family 2, extracellular hormone receptor domain"/>
    <property type="match status" value="1"/>
</dbReference>
<dbReference type="PROSITE" id="PS50227">
    <property type="entry name" value="G_PROTEIN_RECEP_F2_3"/>
    <property type="match status" value="1"/>
</dbReference>
<protein>
    <recommendedName>
        <fullName evidence="6">Fibronectin type-III domain-containing protein</fullName>
    </recommendedName>
</protein>
<evidence type="ECO:0000313" key="5">
    <source>
        <dbReference type="Proteomes" id="UP000271974"/>
    </source>
</evidence>
<proteinExistence type="predicted"/>
<dbReference type="SMART" id="SM00008">
    <property type="entry name" value="HormR"/>
    <property type="match status" value="1"/>
</dbReference>
<evidence type="ECO:0008006" key="6">
    <source>
        <dbReference type="Google" id="ProtNLM"/>
    </source>
</evidence>